<feature type="domain" description="RNA polymerase sigma-70 region 2" evidence="7">
    <location>
        <begin position="57"/>
        <end position="115"/>
    </location>
</feature>
<keyword evidence="2 6" id="KW-0805">Transcription regulation</keyword>
<evidence type="ECO:0000256" key="6">
    <source>
        <dbReference type="RuleBase" id="RU000716"/>
    </source>
</evidence>
<proteinExistence type="inferred from homology"/>
<organism evidence="9 11">
    <name type="scientific">Pseudomonas syringae pv. delphinii</name>
    <dbReference type="NCBI Taxonomy" id="192088"/>
    <lineage>
        <taxon>Bacteria</taxon>
        <taxon>Pseudomonadati</taxon>
        <taxon>Pseudomonadota</taxon>
        <taxon>Gammaproteobacteria</taxon>
        <taxon>Pseudomonadales</taxon>
        <taxon>Pseudomonadaceae</taxon>
        <taxon>Pseudomonas</taxon>
    </lineage>
</organism>
<dbReference type="PROSITE" id="PS01063">
    <property type="entry name" value="SIGMA70_ECF"/>
    <property type="match status" value="1"/>
</dbReference>
<evidence type="ECO:0000256" key="5">
    <source>
        <dbReference type="ARBA" id="ARBA00023163"/>
    </source>
</evidence>
<reference evidence="11 12" key="1">
    <citation type="submission" date="2018-08" db="EMBL/GenBank/DDBJ databases">
        <title>Recombination of ecologically and evolutionarily significant loci maintains genetic cohesion in the Pseudomonas syringae species complex.</title>
        <authorList>
            <person name="Dillon M."/>
            <person name="Thakur S."/>
            <person name="Almeida R.N.D."/>
            <person name="Weir B.S."/>
            <person name="Guttman D.S."/>
        </authorList>
    </citation>
    <scope>NUCLEOTIDE SEQUENCE [LARGE SCALE GENOMIC DNA]</scope>
    <source>
        <strain evidence="10 12">ICMP 13052</strain>
        <strain evidence="9 11">ICMP 4330</strain>
    </source>
</reference>
<dbReference type="Gene3D" id="1.10.1740.10">
    <property type="match status" value="1"/>
</dbReference>
<evidence type="ECO:0000313" key="11">
    <source>
        <dbReference type="Proteomes" id="UP000267908"/>
    </source>
</evidence>
<keyword evidence="4 6" id="KW-0238">DNA-binding</keyword>
<evidence type="ECO:0000259" key="8">
    <source>
        <dbReference type="Pfam" id="PF04545"/>
    </source>
</evidence>
<dbReference type="AlphaFoldDB" id="A0A0P9U497"/>
<dbReference type="Proteomes" id="UP000269044">
    <property type="component" value="Unassembled WGS sequence"/>
</dbReference>
<dbReference type="Proteomes" id="UP000267908">
    <property type="component" value="Unassembled WGS sequence"/>
</dbReference>
<dbReference type="InterPro" id="IPR007630">
    <property type="entry name" value="RNA_pol_sigma70_r4"/>
</dbReference>
<dbReference type="InterPro" id="IPR014284">
    <property type="entry name" value="RNA_pol_sigma-70_dom"/>
</dbReference>
<evidence type="ECO:0000313" key="10">
    <source>
        <dbReference type="EMBL" id="RMQ25626.1"/>
    </source>
</evidence>
<dbReference type="FunFam" id="1.10.10.10:FF:001027">
    <property type="entry name" value="RNA polymerase sigma factor"/>
    <property type="match status" value="1"/>
</dbReference>
<dbReference type="InterPro" id="IPR039425">
    <property type="entry name" value="RNA_pol_sigma-70-like"/>
</dbReference>
<dbReference type="InterPro" id="IPR000838">
    <property type="entry name" value="RNA_pol_sigma70_ECF_CS"/>
</dbReference>
<dbReference type="InterPro" id="IPR013325">
    <property type="entry name" value="RNA_pol_sigma_r2"/>
</dbReference>
<dbReference type="InterPro" id="IPR036388">
    <property type="entry name" value="WH-like_DNA-bd_sf"/>
</dbReference>
<evidence type="ECO:0000256" key="4">
    <source>
        <dbReference type="ARBA" id="ARBA00023125"/>
    </source>
</evidence>
<dbReference type="GO" id="GO:0003677">
    <property type="term" value="F:DNA binding"/>
    <property type="evidence" value="ECO:0007669"/>
    <property type="project" value="UniProtKB-KW"/>
</dbReference>
<dbReference type="Pfam" id="PF04542">
    <property type="entry name" value="Sigma70_r2"/>
    <property type="match status" value="1"/>
</dbReference>
<dbReference type="GO" id="GO:0006352">
    <property type="term" value="P:DNA-templated transcription initiation"/>
    <property type="evidence" value="ECO:0007669"/>
    <property type="project" value="InterPro"/>
</dbReference>
<evidence type="ECO:0000256" key="3">
    <source>
        <dbReference type="ARBA" id="ARBA00023082"/>
    </source>
</evidence>
<evidence type="ECO:0000313" key="12">
    <source>
        <dbReference type="Proteomes" id="UP000269044"/>
    </source>
</evidence>
<dbReference type="EMBL" id="RBQG01000065">
    <property type="protein sequence ID" value="RMP17157.1"/>
    <property type="molecule type" value="Genomic_DNA"/>
</dbReference>
<dbReference type="PANTHER" id="PTHR43133">
    <property type="entry name" value="RNA POLYMERASE ECF-TYPE SIGMA FACTO"/>
    <property type="match status" value="1"/>
</dbReference>
<dbReference type="EMBL" id="RBRA01000108">
    <property type="protein sequence ID" value="RMQ25626.1"/>
    <property type="molecule type" value="Genomic_DNA"/>
</dbReference>
<dbReference type="GO" id="GO:0016987">
    <property type="term" value="F:sigma factor activity"/>
    <property type="evidence" value="ECO:0007669"/>
    <property type="project" value="UniProtKB-KW"/>
</dbReference>
<feature type="domain" description="RNA polymerase sigma-70 region 4" evidence="8">
    <location>
        <begin position="155"/>
        <end position="204"/>
    </location>
</feature>
<dbReference type="Gene3D" id="1.10.10.10">
    <property type="entry name" value="Winged helix-like DNA-binding domain superfamily/Winged helix DNA-binding domain"/>
    <property type="match status" value="1"/>
</dbReference>
<dbReference type="NCBIfam" id="TIGR02937">
    <property type="entry name" value="sigma70-ECF"/>
    <property type="match status" value="1"/>
</dbReference>
<evidence type="ECO:0000259" key="7">
    <source>
        <dbReference type="Pfam" id="PF04542"/>
    </source>
</evidence>
<dbReference type="Pfam" id="PF04545">
    <property type="entry name" value="Sigma70_r4"/>
    <property type="match status" value="1"/>
</dbReference>
<sequence length="210" mass="24339">MNHLFLFLSWHGYRYRACTPLNQGKPMFQKIVILDSTQPRQPSSSAGIRQMTADQIQMLRAFIQKRVMNPDDVDDILQCVFLEALRNEHKFQHASKPQTWLCGIALNLIRNHFRKMYRQPYQESWEDEVHSELEGHGDVSHQVDGHRQLARVIQAIDCLPSNMQRVLEVSLEMDGNYQETANSLGVPIGTVRSRLSRARVQLKQQIDPFA</sequence>
<comment type="caution">
    <text evidence="9">The sequence shown here is derived from an EMBL/GenBank/DDBJ whole genome shotgun (WGS) entry which is preliminary data.</text>
</comment>
<dbReference type="FunFam" id="1.10.1740.10:FF:000012">
    <property type="entry name" value="RNA polymerase sigma factor"/>
    <property type="match status" value="1"/>
</dbReference>
<keyword evidence="3 6" id="KW-0731">Sigma factor</keyword>
<gene>
    <name evidence="10" type="ORF">ALQ08_104421</name>
    <name evidence="9" type="ORF">ALQ28_104206</name>
</gene>
<name>A0A0P9U497_9PSED</name>
<accession>A0A0P9U497</accession>
<dbReference type="InterPro" id="IPR013324">
    <property type="entry name" value="RNA_pol_sigma_r3/r4-like"/>
</dbReference>
<dbReference type="PANTHER" id="PTHR43133:SF8">
    <property type="entry name" value="RNA POLYMERASE SIGMA FACTOR HI_1459-RELATED"/>
    <property type="match status" value="1"/>
</dbReference>
<evidence type="ECO:0000256" key="2">
    <source>
        <dbReference type="ARBA" id="ARBA00023015"/>
    </source>
</evidence>
<dbReference type="SUPFAM" id="SSF88946">
    <property type="entry name" value="Sigma2 domain of RNA polymerase sigma factors"/>
    <property type="match status" value="1"/>
</dbReference>
<dbReference type="InterPro" id="IPR007627">
    <property type="entry name" value="RNA_pol_sigma70_r2"/>
</dbReference>
<comment type="similarity">
    <text evidence="1 6">Belongs to the sigma-70 factor family. ECF subfamily.</text>
</comment>
<dbReference type="CDD" id="cd06171">
    <property type="entry name" value="Sigma70_r4"/>
    <property type="match status" value="1"/>
</dbReference>
<evidence type="ECO:0000256" key="1">
    <source>
        <dbReference type="ARBA" id="ARBA00010641"/>
    </source>
</evidence>
<keyword evidence="5 6" id="KW-0804">Transcription</keyword>
<evidence type="ECO:0000313" key="9">
    <source>
        <dbReference type="EMBL" id="RMP17157.1"/>
    </source>
</evidence>
<protein>
    <recommendedName>
        <fullName evidence="6">RNA polymerase sigma factor</fullName>
    </recommendedName>
</protein>
<dbReference type="SUPFAM" id="SSF88659">
    <property type="entry name" value="Sigma3 and sigma4 domains of RNA polymerase sigma factors"/>
    <property type="match status" value="1"/>
</dbReference>